<dbReference type="GO" id="GO:0003677">
    <property type="term" value="F:DNA binding"/>
    <property type="evidence" value="ECO:0007669"/>
    <property type="project" value="UniProtKB-KW"/>
</dbReference>
<keyword evidence="4" id="KW-0479">Metal-binding</keyword>
<dbReference type="AlphaFoldDB" id="A0A8S3SZI9"/>
<dbReference type="InterPro" id="IPR001037">
    <property type="entry name" value="Integrase_C_retrovir"/>
</dbReference>
<dbReference type="PANTHER" id="PTHR37984:SF5">
    <property type="entry name" value="PROTEIN NYNRIN-LIKE"/>
    <property type="match status" value="1"/>
</dbReference>
<keyword evidence="13" id="KW-1185">Reference proteome</keyword>
<dbReference type="Proteomes" id="UP000683360">
    <property type="component" value="Unassembled WGS sequence"/>
</dbReference>
<feature type="domain" description="Integrase-type" evidence="11">
    <location>
        <begin position="163"/>
        <end position="211"/>
    </location>
</feature>
<dbReference type="OrthoDB" id="6139048at2759"/>
<proteinExistence type="predicted"/>
<evidence type="ECO:0000259" key="10">
    <source>
        <dbReference type="PROSITE" id="PS50994"/>
    </source>
</evidence>
<evidence type="ECO:0000256" key="2">
    <source>
        <dbReference type="ARBA" id="ARBA00022695"/>
    </source>
</evidence>
<gene>
    <name evidence="12" type="ORF">MEDL_36893</name>
</gene>
<dbReference type="GO" id="GO:0004519">
    <property type="term" value="F:endonuclease activity"/>
    <property type="evidence" value="ECO:0007669"/>
    <property type="project" value="UniProtKB-KW"/>
</dbReference>
<evidence type="ECO:0000256" key="4">
    <source>
        <dbReference type="ARBA" id="ARBA00022723"/>
    </source>
</evidence>
<comment type="caution">
    <text evidence="12">The sequence shown here is derived from an EMBL/GenBank/DDBJ whole genome shotgun (WGS) entry which is preliminary data.</text>
</comment>
<protein>
    <recommendedName>
        <fullName evidence="14">Integrase catalytic domain-containing protein</fullName>
    </recommendedName>
</protein>
<evidence type="ECO:0000256" key="8">
    <source>
        <dbReference type="ARBA" id="ARBA00023125"/>
    </source>
</evidence>
<evidence type="ECO:0000256" key="3">
    <source>
        <dbReference type="ARBA" id="ARBA00022722"/>
    </source>
</evidence>
<dbReference type="InterPro" id="IPR001584">
    <property type="entry name" value="Integrase_cat-core"/>
</dbReference>
<keyword evidence="2" id="KW-0548">Nucleotidyltransferase</keyword>
<organism evidence="12 13">
    <name type="scientific">Mytilus edulis</name>
    <name type="common">Blue mussel</name>
    <dbReference type="NCBI Taxonomy" id="6550"/>
    <lineage>
        <taxon>Eukaryota</taxon>
        <taxon>Metazoa</taxon>
        <taxon>Spiralia</taxon>
        <taxon>Lophotrochozoa</taxon>
        <taxon>Mollusca</taxon>
        <taxon>Bivalvia</taxon>
        <taxon>Autobranchia</taxon>
        <taxon>Pteriomorphia</taxon>
        <taxon>Mytilida</taxon>
        <taxon>Mytiloidea</taxon>
        <taxon>Mytilidae</taxon>
        <taxon>Mytilinae</taxon>
        <taxon>Mytilus</taxon>
    </lineage>
</organism>
<evidence type="ECO:0000256" key="7">
    <source>
        <dbReference type="ARBA" id="ARBA00022908"/>
    </source>
</evidence>
<dbReference type="SUPFAM" id="SSF50122">
    <property type="entry name" value="DNA-binding domain of retroviral integrase"/>
    <property type="match status" value="1"/>
</dbReference>
<feature type="DNA-binding region" description="Integrase-type" evidence="9">
    <location>
        <begin position="163"/>
        <end position="211"/>
    </location>
</feature>
<dbReference type="PROSITE" id="PS50994">
    <property type="entry name" value="INTEGRASE"/>
    <property type="match status" value="1"/>
</dbReference>
<name>A0A8S3SZI9_MYTED</name>
<dbReference type="GO" id="GO:0015074">
    <property type="term" value="P:DNA integration"/>
    <property type="evidence" value="ECO:0007669"/>
    <property type="project" value="UniProtKB-KW"/>
</dbReference>
<dbReference type="SUPFAM" id="SSF53098">
    <property type="entry name" value="Ribonuclease H-like"/>
    <property type="match status" value="1"/>
</dbReference>
<keyword evidence="7" id="KW-0229">DNA integration</keyword>
<dbReference type="EMBL" id="CAJPWZ010001791">
    <property type="protein sequence ID" value="CAG2223739.1"/>
    <property type="molecule type" value="Genomic_DNA"/>
</dbReference>
<keyword evidence="8" id="KW-0238">DNA-binding</keyword>
<evidence type="ECO:0000259" key="11">
    <source>
        <dbReference type="PROSITE" id="PS51027"/>
    </source>
</evidence>
<evidence type="ECO:0000256" key="1">
    <source>
        <dbReference type="ARBA" id="ARBA00022679"/>
    </source>
</evidence>
<keyword evidence="5" id="KW-0255">Endonuclease</keyword>
<dbReference type="InterPro" id="IPR050951">
    <property type="entry name" value="Retrovirus_Pol_polyprotein"/>
</dbReference>
<keyword evidence="6" id="KW-0378">Hydrolase</keyword>
<evidence type="ECO:0000313" key="13">
    <source>
        <dbReference type="Proteomes" id="UP000683360"/>
    </source>
</evidence>
<evidence type="ECO:0000313" key="12">
    <source>
        <dbReference type="EMBL" id="CAG2223739.1"/>
    </source>
</evidence>
<evidence type="ECO:0000256" key="6">
    <source>
        <dbReference type="ARBA" id="ARBA00022801"/>
    </source>
</evidence>
<evidence type="ECO:0000256" key="5">
    <source>
        <dbReference type="ARBA" id="ARBA00022759"/>
    </source>
</evidence>
<dbReference type="Gene3D" id="3.30.420.10">
    <property type="entry name" value="Ribonuclease H-like superfamily/Ribonuclease H"/>
    <property type="match status" value="1"/>
</dbReference>
<dbReference type="PANTHER" id="PTHR37984">
    <property type="entry name" value="PROTEIN CBG26694"/>
    <property type="match status" value="1"/>
</dbReference>
<dbReference type="GO" id="GO:0046872">
    <property type="term" value="F:metal ion binding"/>
    <property type="evidence" value="ECO:0007669"/>
    <property type="project" value="UniProtKB-KW"/>
</dbReference>
<evidence type="ECO:0008006" key="14">
    <source>
        <dbReference type="Google" id="ProtNLM"/>
    </source>
</evidence>
<feature type="domain" description="Integrase catalytic" evidence="10">
    <location>
        <begin position="1"/>
        <end position="98"/>
    </location>
</feature>
<dbReference type="InterPro" id="IPR036862">
    <property type="entry name" value="Integrase_C_dom_sf_retrovir"/>
</dbReference>
<keyword evidence="3" id="KW-0540">Nuclease</keyword>
<dbReference type="GO" id="GO:0016779">
    <property type="term" value="F:nucleotidyltransferase activity"/>
    <property type="evidence" value="ECO:0007669"/>
    <property type="project" value="UniProtKB-KW"/>
</dbReference>
<dbReference type="GO" id="GO:0016787">
    <property type="term" value="F:hydrolase activity"/>
    <property type="evidence" value="ECO:0007669"/>
    <property type="project" value="UniProtKB-KW"/>
</dbReference>
<reference evidence="12" key="1">
    <citation type="submission" date="2021-03" db="EMBL/GenBank/DDBJ databases">
        <authorList>
            <person name="Bekaert M."/>
        </authorList>
    </citation>
    <scope>NUCLEOTIDE SEQUENCE</scope>
</reference>
<evidence type="ECO:0000256" key="9">
    <source>
        <dbReference type="PROSITE-ProRule" id="PRU00506"/>
    </source>
</evidence>
<accession>A0A8S3SZI9</accession>
<dbReference type="InterPro" id="IPR012337">
    <property type="entry name" value="RNaseH-like_sf"/>
</dbReference>
<keyword evidence="1" id="KW-0808">Transferase</keyword>
<dbReference type="InterPro" id="IPR036397">
    <property type="entry name" value="RNaseH_sf"/>
</dbReference>
<dbReference type="PROSITE" id="PS51027">
    <property type="entry name" value="INTEGRASE_DBD"/>
    <property type="match status" value="1"/>
</dbReference>
<sequence length="285" mass="32692">MGPPKRFLADNGGEFANEIFRDMCANLNIDVMNTAAYSPWQNGICERNHAVVDDCVAKILEDQPKLNLEVALVWALNAKNSLSMVYGWSPYQLVFGTNPNLPNVLNDKPPALEHNTVSQTFANHLNALHSGRRAFIQAESSERIRRALRHKIRASGECFQHGDKVYYKRDDDNKWKGPGTVLGQDGKVVFVRHGSIYVRVHPCRLIRCGTEFNDMPSKQLNVNKNNVQPVRVKIHQTAIYNSEEEEENNNRNVEQNIEEQEPIKHENDHQPKYNFLKCKMMTMHK</sequence>